<organism evidence="1 2">
    <name type="scientific">Panagrolaimus sp. PS1159</name>
    <dbReference type="NCBI Taxonomy" id="55785"/>
    <lineage>
        <taxon>Eukaryota</taxon>
        <taxon>Metazoa</taxon>
        <taxon>Ecdysozoa</taxon>
        <taxon>Nematoda</taxon>
        <taxon>Chromadorea</taxon>
        <taxon>Rhabditida</taxon>
        <taxon>Tylenchina</taxon>
        <taxon>Panagrolaimomorpha</taxon>
        <taxon>Panagrolaimoidea</taxon>
        <taxon>Panagrolaimidae</taxon>
        <taxon>Panagrolaimus</taxon>
    </lineage>
</organism>
<name>A0AC35F8G8_9BILA</name>
<protein>
    <submittedName>
        <fullName evidence="2">Uncharacterized protein</fullName>
    </submittedName>
</protein>
<dbReference type="WBParaSite" id="PS1159_v2.g142.t1">
    <property type="protein sequence ID" value="PS1159_v2.g142.t1"/>
    <property type="gene ID" value="PS1159_v2.g142"/>
</dbReference>
<accession>A0AC35F8G8</accession>
<proteinExistence type="predicted"/>
<dbReference type="Proteomes" id="UP000887580">
    <property type="component" value="Unplaced"/>
</dbReference>
<sequence length="129" mass="13650">MHKKKPSPTAASPVDTTRSLMLPTICLPVQSNPSDDTHSFYGVPGGKDVFPMKGKPKDAKSKHAPTSAPPLLSTPKDAQSKHANKATTSAPPLLPKPKDEKSKHVEKAPTSAPPLLSTPKDAEKKSNKA</sequence>
<evidence type="ECO:0000313" key="2">
    <source>
        <dbReference type="WBParaSite" id="PS1159_v2.g142.t1"/>
    </source>
</evidence>
<reference evidence="2" key="1">
    <citation type="submission" date="2022-11" db="UniProtKB">
        <authorList>
            <consortium name="WormBaseParasite"/>
        </authorList>
    </citation>
    <scope>IDENTIFICATION</scope>
</reference>
<evidence type="ECO:0000313" key="1">
    <source>
        <dbReference type="Proteomes" id="UP000887580"/>
    </source>
</evidence>